<evidence type="ECO:0000313" key="2">
    <source>
        <dbReference type="EMBL" id="SUV42741.1"/>
    </source>
</evidence>
<keyword evidence="1" id="KW-0812">Transmembrane</keyword>
<dbReference type="Proteomes" id="UP000254424">
    <property type="component" value="Unassembled WGS sequence"/>
</dbReference>
<proteinExistence type="predicted"/>
<dbReference type="EMBL" id="UFSX01000002">
    <property type="protein sequence ID" value="SUV42741.1"/>
    <property type="molecule type" value="Genomic_DNA"/>
</dbReference>
<organism evidence="2 3">
    <name type="scientific">Bacteroides eggerthii</name>
    <dbReference type="NCBI Taxonomy" id="28111"/>
    <lineage>
        <taxon>Bacteria</taxon>
        <taxon>Pseudomonadati</taxon>
        <taxon>Bacteroidota</taxon>
        <taxon>Bacteroidia</taxon>
        <taxon>Bacteroidales</taxon>
        <taxon>Bacteroidaceae</taxon>
        <taxon>Bacteroides</taxon>
    </lineage>
</organism>
<keyword evidence="1" id="KW-1133">Transmembrane helix</keyword>
<name>A0A380Z7U0_9BACE</name>
<evidence type="ECO:0000313" key="3">
    <source>
        <dbReference type="Proteomes" id="UP000254424"/>
    </source>
</evidence>
<feature type="transmembrane region" description="Helical" evidence="1">
    <location>
        <begin position="24"/>
        <end position="43"/>
    </location>
</feature>
<gene>
    <name evidence="2" type="ORF">NCTC11155_02115</name>
</gene>
<dbReference type="AlphaFoldDB" id="A0A380Z7U0"/>
<protein>
    <submittedName>
        <fullName evidence="2">Uncharacterized protein</fullName>
    </submittedName>
</protein>
<reference evidence="2 3" key="1">
    <citation type="submission" date="2018-06" db="EMBL/GenBank/DDBJ databases">
        <authorList>
            <consortium name="Pathogen Informatics"/>
            <person name="Doyle S."/>
        </authorList>
    </citation>
    <scope>NUCLEOTIDE SEQUENCE [LARGE SCALE GENOMIC DNA]</scope>
    <source>
        <strain evidence="2 3">NCTC11155</strain>
    </source>
</reference>
<accession>A0A380Z7U0</accession>
<keyword evidence="1" id="KW-0472">Membrane</keyword>
<evidence type="ECO:0000256" key="1">
    <source>
        <dbReference type="SAM" id="Phobius"/>
    </source>
</evidence>
<sequence>MRCVYLFVQMNIGRCYLRLITVMSYYQCQASFVLLVLWVLSLLQHSFYRIIIEIFEKARELESKIKQPGPLHQAIPAAPKTK</sequence>